<feature type="region of interest" description="Disordered" evidence="2">
    <location>
        <begin position="81"/>
        <end position="120"/>
    </location>
</feature>
<evidence type="ECO:0000256" key="3">
    <source>
        <dbReference type="SAM" id="Phobius"/>
    </source>
</evidence>
<keyword evidence="1" id="KW-0732">Signal</keyword>
<dbReference type="InterPro" id="IPR036908">
    <property type="entry name" value="RlpA-like_sf"/>
</dbReference>
<dbReference type="PANTHER" id="PTHR39160:SF4">
    <property type="entry name" value="RESUSCITATION-PROMOTING FACTOR RPFB"/>
    <property type="match status" value="1"/>
</dbReference>
<dbReference type="EMBL" id="LAZR01042464">
    <property type="protein sequence ID" value="KKL09481.1"/>
    <property type="molecule type" value="Genomic_DNA"/>
</dbReference>
<dbReference type="PANTHER" id="PTHR39160">
    <property type="entry name" value="CELL WALL-BINDING PROTEIN YOCH"/>
    <property type="match status" value="1"/>
</dbReference>
<keyword evidence="3" id="KW-1133">Transmembrane helix</keyword>
<evidence type="ECO:0000256" key="1">
    <source>
        <dbReference type="ARBA" id="ARBA00022729"/>
    </source>
</evidence>
<feature type="domain" description="3D" evidence="4">
    <location>
        <begin position="196"/>
        <end position="245"/>
    </location>
</feature>
<dbReference type="GO" id="GO:0019867">
    <property type="term" value="C:outer membrane"/>
    <property type="evidence" value="ECO:0007669"/>
    <property type="project" value="InterPro"/>
</dbReference>
<sequence length="257" mass="27541">MQGSKGQRCRHSIEFPYGPFDRRIRLTVGAIVLAMLSVGFIMQGSRQMKSGFSSPSSEARFCLVLGSGFFSKNNMLNAVQGAGGLPPSPPASTPSMAGINRARPMNSKAGDRSLGNANPRTAASDLDRLLEALILAAPEGEGCKAAPDVPTDTSGFYFTKMTVTAYCPLKCCCGRYADSFTASGHKIQPGQGERFAAAPRQYPFGTMFEVPGYGMAECRDRGGAIKGNKLDLYFDTHTEARTWGIKTLIVKVAEAMK</sequence>
<comment type="caution">
    <text evidence="5">The sequence shown here is derived from an EMBL/GenBank/DDBJ whole genome shotgun (WGS) entry which is preliminary data.</text>
</comment>
<feature type="transmembrane region" description="Helical" evidence="3">
    <location>
        <begin position="24"/>
        <end position="42"/>
    </location>
</feature>
<gene>
    <name evidence="5" type="ORF">LCGC14_2565440</name>
</gene>
<keyword evidence="3" id="KW-0472">Membrane</keyword>
<dbReference type="InterPro" id="IPR051933">
    <property type="entry name" value="Resuscitation_pf_RpfB"/>
</dbReference>
<dbReference type="CDD" id="cd14667">
    <property type="entry name" value="3D_containing_proteins"/>
    <property type="match status" value="1"/>
</dbReference>
<evidence type="ECO:0000259" key="4">
    <source>
        <dbReference type="Pfam" id="PF06725"/>
    </source>
</evidence>
<proteinExistence type="predicted"/>
<accession>A0A0F9CUZ4</accession>
<dbReference type="GO" id="GO:0009254">
    <property type="term" value="P:peptidoglycan turnover"/>
    <property type="evidence" value="ECO:0007669"/>
    <property type="project" value="InterPro"/>
</dbReference>
<dbReference type="GO" id="GO:0004553">
    <property type="term" value="F:hydrolase activity, hydrolyzing O-glycosyl compounds"/>
    <property type="evidence" value="ECO:0007669"/>
    <property type="project" value="InterPro"/>
</dbReference>
<protein>
    <recommendedName>
        <fullName evidence="4">3D domain-containing protein</fullName>
    </recommendedName>
</protein>
<dbReference type="InterPro" id="IPR059180">
    <property type="entry name" value="3D_YorM"/>
</dbReference>
<organism evidence="5">
    <name type="scientific">marine sediment metagenome</name>
    <dbReference type="NCBI Taxonomy" id="412755"/>
    <lineage>
        <taxon>unclassified sequences</taxon>
        <taxon>metagenomes</taxon>
        <taxon>ecological metagenomes</taxon>
    </lineage>
</organism>
<dbReference type="AlphaFoldDB" id="A0A0F9CUZ4"/>
<keyword evidence="3" id="KW-0812">Transmembrane</keyword>
<dbReference type="Pfam" id="PF06725">
    <property type="entry name" value="3D"/>
    <property type="match status" value="1"/>
</dbReference>
<evidence type="ECO:0000313" key="5">
    <source>
        <dbReference type="EMBL" id="KKL09481.1"/>
    </source>
</evidence>
<dbReference type="InterPro" id="IPR010611">
    <property type="entry name" value="3D_dom"/>
</dbReference>
<evidence type="ECO:0000256" key="2">
    <source>
        <dbReference type="SAM" id="MobiDB-lite"/>
    </source>
</evidence>
<name>A0A0F9CUZ4_9ZZZZ</name>
<dbReference type="Gene3D" id="2.40.40.10">
    <property type="entry name" value="RlpA-like domain"/>
    <property type="match status" value="1"/>
</dbReference>
<reference evidence="5" key="1">
    <citation type="journal article" date="2015" name="Nature">
        <title>Complex archaea that bridge the gap between prokaryotes and eukaryotes.</title>
        <authorList>
            <person name="Spang A."/>
            <person name="Saw J.H."/>
            <person name="Jorgensen S.L."/>
            <person name="Zaremba-Niedzwiedzka K."/>
            <person name="Martijn J."/>
            <person name="Lind A.E."/>
            <person name="van Eijk R."/>
            <person name="Schleper C."/>
            <person name="Guy L."/>
            <person name="Ettema T.J."/>
        </authorList>
    </citation>
    <scope>NUCLEOTIDE SEQUENCE</scope>
</reference>